<dbReference type="GO" id="GO:0005886">
    <property type="term" value="C:plasma membrane"/>
    <property type="evidence" value="ECO:0007669"/>
    <property type="project" value="TreeGrafter"/>
</dbReference>
<proteinExistence type="predicted"/>
<keyword evidence="1" id="KW-0472">Membrane</keyword>
<comment type="caution">
    <text evidence="3">The sequence shown here is derived from an EMBL/GenBank/DDBJ whole genome shotgun (WGS) entry which is preliminary data.</text>
</comment>
<dbReference type="PANTHER" id="PTHR30336">
    <property type="entry name" value="INNER MEMBRANE PROTEIN, PROBABLE PERMEASE"/>
    <property type="match status" value="1"/>
</dbReference>
<dbReference type="AlphaFoldDB" id="A0A511R5F5"/>
<sequence length="261" mass="27924">MLKQRVQLLMAAGLSLLLLPLGLVVNPELGVGALLGVWLGGTLMGLFGFTFRVLLLGSGFCALLIAAVVFTPLTRVLMSGLVVDEAPQKADLIVVLGGGMHCGAGELEASSLARLEKGLELWRAGFAPRISLSDTVGEIFGDARCPSLGLEARARVQALYGAEGPEIVLLPQMRTTRTEALAVAEVVRERGWERVLLVTTPAHSRRAAGAFRKLGLDVVSVTSSEPRFDLALSAPADRLQSLTPLTREYLGLLKYRLQGWL</sequence>
<gene>
    <name evidence="3" type="ORF">MHY01S_22980</name>
</gene>
<feature type="domain" description="DUF218" evidence="2">
    <location>
        <begin position="91"/>
        <end position="251"/>
    </location>
</feature>
<dbReference type="Pfam" id="PF02698">
    <property type="entry name" value="DUF218"/>
    <property type="match status" value="1"/>
</dbReference>
<keyword evidence="1" id="KW-0812">Transmembrane</keyword>
<dbReference type="GO" id="GO:0000270">
    <property type="term" value="P:peptidoglycan metabolic process"/>
    <property type="evidence" value="ECO:0007669"/>
    <property type="project" value="TreeGrafter"/>
</dbReference>
<organism evidence="3 4">
    <name type="scientific">Meiothermus hypogaeus NBRC 106114</name>
    <dbReference type="NCBI Taxonomy" id="1227553"/>
    <lineage>
        <taxon>Bacteria</taxon>
        <taxon>Thermotogati</taxon>
        <taxon>Deinococcota</taxon>
        <taxon>Deinococci</taxon>
        <taxon>Thermales</taxon>
        <taxon>Thermaceae</taxon>
        <taxon>Meiothermus</taxon>
    </lineage>
</organism>
<protein>
    <recommendedName>
        <fullName evidence="2">DUF218 domain-containing protein</fullName>
    </recommendedName>
</protein>
<dbReference type="PANTHER" id="PTHR30336:SF4">
    <property type="entry name" value="ENVELOPE BIOGENESIS FACTOR ELYC"/>
    <property type="match status" value="1"/>
</dbReference>
<dbReference type="InterPro" id="IPR003848">
    <property type="entry name" value="DUF218"/>
</dbReference>
<keyword evidence="1" id="KW-1133">Transmembrane helix</keyword>
<dbReference type="GO" id="GO:0043164">
    <property type="term" value="P:Gram-negative-bacterium-type cell wall biogenesis"/>
    <property type="evidence" value="ECO:0007669"/>
    <property type="project" value="TreeGrafter"/>
</dbReference>
<accession>A0A511R5F5</accession>
<reference evidence="3 4" key="1">
    <citation type="submission" date="2019-07" db="EMBL/GenBank/DDBJ databases">
        <title>Whole genome shotgun sequence of Meiothermus hypogaeus NBRC 106114.</title>
        <authorList>
            <person name="Hosoyama A."/>
            <person name="Uohara A."/>
            <person name="Ohji S."/>
            <person name="Ichikawa N."/>
        </authorList>
    </citation>
    <scope>NUCLEOTIDE SEQUENCE [LARGE SCALE GENOMIC DNA]</scope>
    <source>
        <strain evidence="3 4">NBRC 106114</strain>
    </source>
</reference>
<evidence type="ECO:0000256" key="1">
    <source>
        <dbReference type="SAM" id="Phobius"/>
    </source>
</evidence>
<feature type="transmembrane region" description="Helical" evidence="1">
    <location>
        <begin position="43"/>
        <end position="70"/>
    </location>
</feature>
<evidence type="ECO:0000313" key="3">
    <source>
        <dbReference type="EMBL" id="GEM84132.1"/>
    </source>
</evidence>
<dbReference type="CDD" id="cd06259">
    <property type="entry name" value="YdcF-like"/>
    <property type="match status" value="1"/>
</dbReference>
<evidence type="ECO:0000313" key="4">
    <source>
        <dbReference type="Proteomes" id="UP000321197"/>
    </source>
</evidence>
<dbReference type="Proteomes" id="UP000321197">
    <property type="component" value="Unassembled WGS sequence"/>
</dbReference>
<evidence type="ECO:0000259" key="2">
    <source>
        <dbReference type="Pfam" id="PF02698"/>
    </source>
</evidence>
<dbReference type="RefSeq" id="WP_240637172.1">
    <property type="nucleotide sequence ID" value="NZ_BJXL01000079.1"/>
</dbReference>
<dbReference type="EMBL" id="BJXL01000079">
    <property type="protein sequence ID" value="GEM84132.1"/>
    <property type="molecule type" value="Genomic_DNA"/>
</dbReference>
<name>A0A511R5F5_9DEIN</name>
<dbReference type="InterPro" id="IPR051599">
    <property type="entry name" value="Cell_Envelope_Assoc"/>
</dbReference>